<evidence type="ECO:0000313" key="3">
    <source>
        <dbReference type="Proteomes" id="UP000030004"/>
    </source>
</evidence>
<comment type="caution">
    <text evidence="2">The sequence shown here is derived from an EMBL/GenBank/DDBJ whole genome shotgun (WGS) entry which is preliminary data.</text>
</comment>
<protein>
    <recommendedName>
        <fullName evidence="1">DUF6927 domain-containing protein</fullName>
    </recommendedName>
</protein>
<dbReference type="Pfam" id="PF21992">
    <property type="entry name" value="DUF6927"/>
    <property type="match status" value="1"/>
</dbReference>
<accession>A0A0A0E7G2</accession>
<sequence>MGWLFYTDRRVKTYAEEKAEIARLCTFETDTRKTLLLKACKVGSTWYAALRLTNIDGGPVEDRTYVTDADGSITFGAVFLTRYDEGCWGYKDMEESVGPVESRAPLSLLVLLSELKDPDSYAHAWRQRCRDWAAIPDYDEGDKIKLASPVTLTDGSTCQIVTATHYRRGGQKRRCYRIEETGDLVRLSKASLAGSELLSSAKSAASPVLAEFFAGKGS</sequence>
<proteinExistence type="predicted"/>
<organism evidence="2 3">
    <name type="scientific">Pseudooceanicola atlanticus</name>
    <dbReference type="NCBI Taxonomy" id="1461694"/>
    <lineage>
        <taxon>Bacteria</taxon>
        <taxon>Pseudomonadati</taxon>
        <taxon>Pseudomonadota</taxon>
        <taxon>Alphaproteobacteria</taxon>
        <taxon>Rhodobacterales</taxon>
        <taxon>Paracoccaceae</taxon>
        <taxon>Pseudooceanicola</taxon>
    </lineage>
</organism>
<dbReference type="EMBL" id="AQQX01000017">
    <property type="protein sequence ID" value="KGM46936.1"/>
    <property type="molecule type" value="Genomic_DNA"/>
</dbReference>
<dbReference type="OrthoDB" id="6874909at2"/>
<dbReference type="STRING" id="1461694.ATO9_21265"/>
<gene>
    <name evidence="2" type="ORF">ATO9_21265</name>
</gene>
<evidence type="ECO:0000313" key="2">
    <source>
        <dbReference type="EMBL" id="KGM46936.1"/>
    </source>
</evidence>
<dbReference type="InterPro" id="IPR053845">
    <property type="entry name" value="DUF6927"/>
</dbReference>
<name>A0A0A0E7G2_9RHOB</name>
<evidence type="ECO:0000259" key="1">
    <source>
        <dbReference type="Pfam" id="PF21992"/>
    </source>
</evidence>
<dbReference type="RefSeq" id="WP_043754045.1">
    <property type="nucleotide sequence ID" value="NZ_AQQX01000017.1"/>
</dbReference>
<dbReference type="eggNOG" id="ENOG502ZAQT">
    <property type="taxonomic scope" value="Bacteria"/>
</dbReference>
<reference evidence="2 3" key="1">
    <citation type="journal article" date="2015" name="Antonie Van Leeuwenhoek">
        <title>Pseudooceanicola atlanticus gen. nov. sp. nov., isolated from surface seawater of the Atlantic Ocean and reclassification of Oceanicola batsensis, Oceanicola marinus, Oceanicola nitratireducens, Oceanicola nanhaiensis, Oceanicola antarcticus and Oceanicola flagellatus, as Pseudooceanicola batsensis comb. nov., Pseudooceanicola marinus comb. nov., Pseudooceanicola nitratireducens comb. nov., Pseudooceanicola nanhaiensis comb. nov., Pseudooceanicola antarcticus comb. nov., and Pseudooceanicola flagellatus comb. nov.</title>
        <authorList>
            <person name="Lai Q."/>
            <person name="Li G."/>
            <person name="Liu X."/>
            <person name="Du Y."/>
            <person name="Sun F."/>
            <person name="Shao Z."/>
        </authorList>
    </citation>
    <scope>NUCLEOTIDE SEQUENCE [LARGE SCALE GENOMIC DNA]</scope>
    <source>
        <strain evidence="2 3">22II-s11g</strain>
    </source>
</reference>
<keyword evidence="3" id="KW-1185">Reference proteome</keyword>
<dbReference type="AlphaFoldDB" id="A0A0A0E7G2"/>
<dbReference type="Proteomes" id="UP000030004">
    <property type="component" value="Unassembled WGS sequence"/>
</dbReference>
<feature type="domain" description="DUF6927" evidence="1">
    <location>
        <begin position="116"/>
        <end position="190"/>
    </location>
</feature>